<keyword evidence="3" id="KW-1185">Reference proteome</keyword>
<feature type="domain" description="Toxin SymE-like" evidence="1">
    <location>
        <begin position="16"/>
        <end position="65"/>
    </location>
</feature>
<name>A0ABX9EKD1_9GAMM</name>
<dbReference type="Pfam" id="PF08845">
    <property type="entry name" value="SymE_toxin"/>
    <property type="match status" value="1"/>
</dbReference>
<evidence type="ECO:0000313" key="2">
    <source>
        <dbReference type="EMBL" id="RAT30041.1"/>
    </source>
</evidence>
<reference evidence="2 3" key="1">
    <citation type="submission" date="2016-02" db="EMBL/GenBank/DDBJ databases">
        <title>Species-wide whole genome sequencing reveals diversity, host range in Lonsdalea quercina.</title>
        <authorList>
            <person name="Li Y."/>
        </authorList>
    </citation>
    <scope>NUCLEOTIDE SEQUENCE [LARGE SCALE GENOMIC DNA]</scope>
    <source>
        <strain evidence="2 3">CFCC 12721</strain>
    </source>
</reference>
<evidence type="ECO:0000259" key="1">
    <source>
        <dbReference type="Pfam" id="PF08845"/>
    </source>
</evidence>
<dbReference type="InterPro" id="IPR014944">
    <property type="entry name" value="Toxin_SymE-like"/>
</dbReference>
<evidence type="ECO:0000313" key="3">
    <source>
        <dbReference type="Proteomes" id="UP000250186"/>
    </source>
</evidence>
<dbReference type="RefSeq" id="WP_085690266.1">
    <property type="nucleotide sequence ID" value="NZ_CP065534.1"/>
</dbReference>
<accession>A0ABX9EKD1</accession>
<sequence>MANAHSTPDTPISKTERRCVVGYRPQNGNTSTPALTLSGKWLREAGFETGVNVTVRITDGCIVLIPDSDEVQQLQQQLYKIKQLVNGLKAGMVNALSCAAE</sequence>
<comment type="caution">
    <text evidence="2">The sequence shown here is derived from an EMBL/GenBank/DDBJ whole genome shotgun (WGS) entry which is preliminary data.</text>
</comment>
<proteinExistence type="predicted"/>
<organism evidence="2 3">
    <name type="scientific">Lonsdalea populi</name>
    <dbReference type="NCBI Taxonomy" id="1172565"/>
    <lineage>
        <taxon>Bacteria</taxon>
        <taxon>Pseudomonadati</taxon>
        <taxon>Pseudomonadota</taxon>
        <taxon>Gammaproteobacteria</taxon>
        <taxon>Enterobacterales</taxon>
        <taxon>Pectobacteriaceae</taxon>
        <taxon>Lonsdalea</taxon>
    </lineage>
</organism>
<gene>
    <name evidence="2" type="ORF">AU492_17160</name>
</gene>
<dbReference type="EMBL" id="LUSW01000079">
    <property type="protein sequence ID" value="RAT30041.1"/>
    <property type="molecule type" value="Genomic_DNA"/>
</dbReference>
<protein>
    <submittedName>
        <fullName evidence="2">Toxin SymE, type I toxin-antitoxin system family protein</fullName>
    </submittedName>
</protein>
<dbReference type="GeneID" id="61123446"/>
<dbReference type="Proteomes" id="UP000250186">
    <property type="component" value="Unassembled WGS sequence"/>
</dbReference>